<organism evidence="1 2">
    <name type="scientific">Marinicrinis sediminis</name>
    <dbReference type="NCBI Taxonomy" id="1652465"/>
    <lineage>
        <taxon>Bacteria</taxon>
        <taxon>Bacillati</taxon>
        <taxon>Bacillota</taxon>
        <taxon>Bacilli</taxon>
        <taxon>Bacillales</taxon>
        <taxon>Paenibacillaceae</taxon>
    </lineage>
</organism>
<sequence length="113" mass="13079">MVVKDMNLDTHEMLLRIDDSKDVELRSIPYDQVVEVAVGVEKVKKWFKTKQVPVLMIVVKNETEPYVVREDQIPMNFDVCIPAFDKFGDRFGLKVKDTHLLALCREDSVANVR</sequence>
<comment type="caution">
    <text evidence="1">The sequence shown here is derived from an EMBL/GenBank/DDBJ whole genome shotgun (WGS) entry which is preliminary data.</text>
</comment>
<dbReference type="Proteomes" id="UP001597497">
    <property type="component" value="Unassembled WGS sequence"/>
</dbReference>
<proteinExistence type="predicted"/>
<evidence type="ECO:0008006" key="3">
    <source>
        <dbReference type="Google" id="ProtNLM"/>
    </source>
</evidence>
<accession>A0ABW5RDB1</accession>
<evidence type="ECO:0000313" key="2">
    <source>
        <dbReference type="Proteomes" id="UP001597497"/>
    </source>
</evidence>
<name>A0ABW5RDB1_9BACL</name>
<evidence type="ECO:0000313" key="1">
    <source>
        <dbReference type="EMBL" id="MFD2673060.1"/>
    </source>
</evidence>
<protein>
    <recommendedName>
        <fullName evidence="3">YbaK/aminoacyl-tRNA synthetase-associated domain-containing protein</fullName>
    </recommendedName>
</protein>
<reference evidence="2" key="1">
    <citation type="journal article" date="2019" name="Int. J. Syst. Evol. Microbiol.">
        <title>The Global Catalogue of Microorganisms (GCM) 10K type strain sequencing project: providing services to taxonomists for standard genome sequencing and annotation.</title>
        <authorList>
            <consortium name="The Broad Institute Genomics Platform"/>
            <consortium name="The Broad Institute Genome Sequencing Center for Infectious Disease"/>
            <person name="Wu L."/>
            <person name="Ma J."/>
        </authorList>
    </citation>
    <scope>NUCLEOTIDE SEQUENCE [LARGE SCALE GENOMIC DNA]</scope>
    <source>
        <strain evidence="2">KCTC 33676</strain>
    </source>
</reference>
<keyword evidence="2" id="KW-1185">Reference proteome</keyword>
<dbReference type="EMBL" id="JBHUMM010000043">
    <property type="protein sequence ID" value="MFD2673060.1"/>
    <property type="molecule type" value="Genomic_DNA"/>
</dbReference>
<gene>
    <name evidence="1" type="ORF">ACFSUC_15930</name>
</gene>